<evidence type="ECO:0000313" key="3">
    <source>
        <dbReference type="EMBL" id="KAG2484432.1"/>
    </source>
</evidence>
<gene>
    <name evidence="3" type="ORF">HYH03_016742</name>
</gene>
<keyword evidence="4" id="KW-1185">Reference proteome</keyword>
<feature type="compositionally biased region" description="Acidic residues" evidence="1">
    <location>
        <begin position="414"/>
        <end position="433"/>
    </location>
</feature>
<feature type="compositionally biased region" description="Basic residues" evidence="1">
    <location>
        <begin position="438"/>
        <end position="449"/>
    </location>
</feature>
<dbReference type="PANTHER" id="PTHR20961:SF124">
    <property type="entry name" value="GLYCOSYLTRANSFERASE"/>
    <property type="match status" value="1"/>
</dbReference>
<name>A0A835XJQ9_9CHLO</name>
<evidence type="ECO:0000256" key="1">
    <source>
        <dbReference type="SAM" id="MobiDB-lite"/>
    </source>
</evidence>
<dbReference type="AlphaFoldDB" id="A0A835XJQ9"/>
<dbReference type="EMBL" id="JAEHOE010000150">
    <property type="protein sequence ID" value="KAG2484432.1"/>
    <property type="molecule type" value="Genomic_DNA"/>
</dbReference>
<evidence type="ECO:0000256" key="2">
    <source>
        <dbReference type="SAM" id="Phobius"/>
    </source>
</evidence>
<dbReference type="OrthoDB" id="529273at2759"/>
<dbReference type="GO" id="GO:0016757">
    <property type="term" value="F:glycosyltransferase activity"/>
    <property type="evidence" value="ECO:0007669"/>
    <property type="project" value="InterPro"/>
</dbReference>
<proteinExistence type="predicted"/>
<feature type="region of interest" description="Disordered" evidence="1">
    <location>
        <begin position="550"/>
        <end position="587"/>
    </location>
</feature>
<comment type="caution">
    <text evidence="3">The sequence shown here is derived from an EMBL/GenBank/DDBJ whole genome shotgun (WGS) entry which is preliminary data.</text>
</comment>
<sequence length="777" mass="82855">MPPPGPYPTQPGFQLPRPSGSFLLKRHSRGAALQPSSPRPHRSSWLPCALLVLLALLALSLLLIAGAYVLGSTAGAASSAVSVEARAAAIASGSTAAVRAAVAARGEESDTDEAHEAARLHGAPPKLNMPAKMGAEYGCTTLSYVCVDEASSLVLYQYRYQPTNPRSIPVPSLHFPADFDWPAAYSLDVFTHAAPRPTISVRPATPLERCPQLASPRFSECTLPLLLYPPWPNSYQEFLARVPPLLVDFFRWFRIDRNATLVLGTGFGARLQAFQRFALQPFSDRRVVTLADLADPRPPSGPLAAADAAGGRGFGSPWAGGAPERCFKQMLVCVPEHVVMLEHVLTSGMAIARYWQDQGSRALALAAAAARSAAAGLPRPPPALSAAALGPLLDTSDPASPLHPNPLGFTFLPEGEEAEGEEGENGEEEEEEEMQGKGKGKGARRRLRASHGGGGGASGAFLGDDEEEEGPGEVEAAGDATEQTPAAVPLTSNSQVLRVVVERRRGHTRTVLNAQELVDACNALNLNEGGFRAGRFSRVECRLHEFGRAETEAGAPGQVGEGEGEGEEDLEAEAAAEEAEGGPGSPLLAEARELGALAALLRDLGMARSVDLIVGVHGPGLANAYLLRRGAGALELRPPGFGTAHRNWPEQHFPRHLNASGNIVHFFALSLTSMQDSEYGLYEKEARENGVSGTNIRDSEAYFARDRHVRPRPADFVAALLHVAPLLFDNAAFVEAQARRSNYMWSGDSGWRPRGRRSGASHGRVRRGRGRGWLVGE</sequence>
<dbReference type="Proteomes" id="UP000612055">
    <property type="component" value="Unassembled WGS sequence"/>
</dbReference>
<feature type="transmembrane region" description="Helical" evidence="2">
    <location>
        <begin position="45"/>
        <end position="70"/>
    </location>
</feature>
<feature type="compositionally biased region" description="Acidic residues" evidence="1">
    <location>
        <begin position="463"/>
        <end position="472"/>
    </location>
</feature>
<feature type="compositionally biased region" description="Acidic residues" evidence="1">
    <location>
        <begin position="562"/>
        <end position="580"/>
    </location>
</feature>
<feature type="region of interest" description="Disordered" evidence="1">
    <location>
        <begin position="751"/>
        <end position="777"/>
    </location>
</feature>
<keyword evidence="2" id="KW-0472">Membrane</keyword>
<feature type="region of interest" description="Disordered" evidence="1">
    <location>
        <begin position="395"/>
        <end position="491"/>
    </location>
</feature>
<feature type="compositionally biased region" description="Basic residues" evidence="1">
    <location>
        <begin position="753"/>
        <end position="770"/>
    </location>
</feature>
<reference evidence="3" key="1">
    <citation type="journal article" date="2020" name="bioRxiv">
        <title>Comparative genomics of Chlamydomonas.</title>
        <authorList>
            <person name="Craig R.J."/>
            <person name="Hasan A.R."/>
            <person name="Ness R.W."/>
            <person name="Keightley P.D."/>
        </authorList>
    </citation>
    <scope>NUCLEOTIDE SEQUENCE</scope>
    <source>
        <strain evidence="3">CCAP 11/70</strain>
    </source>
</reference>
<keyword evidence="2" id="KW-0812">Transmembrane</keyword>
<dbReference type="InterPro" id="IPR007657">
    <property type="entry name" value="Glycosyltransferase_61"/>
</dbReference>
<protein>
    <submittedName>
        <fullName evidence="3">Uncharacterized protein</fullName>
    </submittedName>
</protein>
<accession>A0A835XJQ9</accession>
<organism evidence="3 4">
    <name type="scientific">Edaphochlamys debaryana</name>
    <dbReference type="NCBI Taxonomy" id="47281"/>
    <lineage>
        <taxon>Eukaryota</taxon>
        <taxon>Viridiplantae</taxon>
        <taxon>Chlorophyta</taxon>
        <taxon>core chlorophytes</taxon>
        <taxon>Chlorophyceae</taxon>
        <taxon>CS clade</taxon>
        <taxon>Chlamydomonadales</taxon>
        <taxon>Chlamydomonadales incertae sedis</taxon>
        <taxon>Edaphochlamys</taxon>
    </lineage>
</organism>
<dbReference type="PANTHER" id="PTHR20961">
    <property type="entry name" value="GLYCOSYLTRANSFERASE"/>
    <property type="match status" value="1"/>
</dbReference>
<evidence type="ECO:0000313" key="4">
    <source>
        <dbReference type="Proteomes" id="UP000612055"/>
    </source>
</evidence>
<keyword evidence="2" id="KW-1133">Transmembrane helix</keyword>